<organism evidence="4 5">
    <name type="scientific">Microbulbifer agarilyticus</name>
    <dbReference type="NCBI Taxonomy" id="260552"/>
    <lineage>
        <taxon>Bacteria</taxon>
        <taxon>Pseudomonadati</taxon>
        <taxon>Pseudomonadota</taxon>
        <taxon>Gammaproteobacteria</taxon>
        <taxon>Cellvibrionales</taxon>
        <taxon>Microbulbiferaceae</taxon>
        <taxon>Microbulbifer</taxon>
    </lineage>
</organism>
<evidence type="ECO:0000313" key="4">
    <source>
        <dbReference type="EMBL" id="AQQ69493.1"/>
    </source>
</evidence>
<reference evidence="4" key="1">
    <citation type="submission" date="2017-02" db="EMBL/GenBank/DDBJ databases">
        <title>Genome of Microbulbifer agarilyticus GP101.</title>
        <authorList>
            <person name="Jung J."/>
            <person name="Bae S.S."/>
            <person name="Baek K."/>
        </authorList>
    </citation>
    <scope>NUCLEOTIDE SEQUENCE [LARGE SCALE GENOMIC DNA]</scope>
    <source>
        <strain evidence="4">GP101</strain>
    </source>
</reference>
<dbReference type="Gene3D" id="2.40.30.170">
    <property type="match status" value="1"/>
</dbReference>
<dbReference type="InterPro" id="IPR050465">
    <property type="entry name" value="UPF0194_transport"/>
</dbReference>
<gene>
    <name evidence="4" type="ORF">Mag101_10075</name>
</gene>
<dbReference type="PANTHER" id="PTHR32347:SF23">
    <property type="entry name" value="BLL5650 PROTEIN"/>
    <property type="match status" value="1"/>
</dbReference>
<name>A0A1Q2M9U1_9GAMM</name>
<keyword evidence="2" id="KW-0175">Coiled coil</keyword>
<sequence length="412" mass="45801">MLHKHRSIFSISLALLGLGVLSGCSEGGRQPLLHTVQMTASAAVVPAHGELEAKSAASIQAPQGRRPKFIAWMLPEYTRVSKGDTILRFDGASMERERSRSAGDLNVAQEDLREKRGALDSEEMEIFLDISQVGTEKEFAEKFAVQDDLLKSRLEILDDALDAQYLDSKLGYLGWKNARFTTRAGGELDVLSVQESKHSKKIQRLDQDLAKLEVVAPHDGLLVYEANWRGEKPRVGSQIWPGRKVGDLPDVSVMQARLYVLDREAAGLAEGQFVEVWVETMPEHRLPARVTSVSPAPRSIERGNPQKYYELVAEFDQQYPDIFKLGRGVRAEVRIREEELRVIIPLQSVFHRPEGAYVFVWQGDRFVEREVSLGDATPTHIEVVEGLEAGEAISLYEVSGPLGSVDVPGGYG</sequence>
<comment type="subcellular location">
    <subcellularLocation>
        <location evidence="1">Cell envelope</location>
    </subcellularLocation>
</comment>
<dbReference type="Proteomes" id="UP000188219">
    <property type="component" value="Chromosome"/>
</dbReference>
<evidence type="ECO:0000256" key="2">
    <source>
        <dbReference type="ARBA" id="ARBA00023054"/>
    </source>
</evidence>
<evidence type="ECO:0000313" key="5">
    <source>
        <dbReference type="Proteomes" id="UP000188219"/>
    </source>
</evidence>
<dbReference type="STRING" id="260552.Mag101_10075"/>
<evidence type="ECO:0000256" key="1">
    <source>
        <dbReference type="ARBA" id="ARBA00004196"/>
    </source>
</evidence>
<dbReference type="GO" id="GO:0030313">
    <property type="term" value="C:cell envelope"/>
    <property type="evidence" value="ECO:0007669"/>
    <property type="project" value="UniProtKB-SubCell"/>
</dbReference>
<dbReference type="AlphaFoldDB" id="A0A1Q2M9U1"/>
<dbReference type="PANTHER" id="PTHR32347">
    <property type="entry name" value="EFFLUX SYSTEM COMPONENT YKNX-RELATED"/>
    <property type="match status" value="1"/>
</dbReference>
<evidence type="ECO:0000259" key="3">
    <source>
        <dbReference type="Pfam" id="PF25975"/>
    </source>
</evidence>
<protein>
    <recommendedName>
        <fullName evidence="3">CzcB-like C-terminal circularly permuted SH3-like domain-containing protein</fullName>
    </recommendedName>
</protein>
<feature type="domain" description="CzcB-like C-terminal circularly permuted SH3-like" evidence="3">
    <location>
        <begin position="347"/>
        <end position="393"/>
    </location>
</feature>
<dbReference type="KEGG" id="maga:Mag101_10075"/>
<dbReference type="Gene3D" id="2.40.420.20">
    <property type="match status" value="1"/>
</dbReference>
<accession>A0A1Q2M9U1</accession>
<dbReference type="Pfam" id="PF25975">
    <property type="entry name" value="CzcB_C"/>
    <property type="match status" value="1"/>
</dbReference>
<dbReference type="EMBL" id="CP019650">
    <property type="protein sequence ID" value="AQQ69493.1"/>
    <property type="molecule type" value="Genomic_DNA"/>
</dbReference>
<dbReference type="InterPro" id="IPR058649">
    <property type="entry name" value="CzcB_C"/>
</dbReference>
<proteinExistence type="predicted"/>
<keyword evidence="5" id="KW-1185">Reference proteome</keyword>